<dbReference type="GO" id="GO:0003677">
    <property type="term" value="F:DNA binding"/>
    <property type="evidence" value="ECO:0007669"/>
    <property type="project" value="UniProtKB-KW"/>
</dbReference>
<reference evidence="5 6" key="1">
    <citation type="submission" date="2014-12" db="EMBL/GenBank/DDBJ databases">
        <title>Draft genome sequences of 29 type strains of Enterococci.</title>
        <authorList>
            <person name="Zhong Z."/>
            <person name="Sun Z."/>
            <person name="Liu W."/>
            <person name="Zhang W."/>
            <person name="Zhang H."/>
        </authorList>
    </citation>
    <scope>NUCLEOTIDE SEQUENCE [LARGE SCALE GENOMIC DNA]</scope>
    <source>
        <strain evidence="5 6">DSM 22802</strain>
    </source>
</reference>
<evidence type="ECO:0000313" key="6">
    <source>
        <dbReference type="Proteomes" id="UP000183700"/>
    </source>
</evidence>
<proteinExistence type="predicted"/>
<dbReference type="PRINTS" id="PR00035">
    <property type="entry name" value="HTHGNTR"/>
</dbReference>
<dbReference type="SUPFAM" id="SSF64288">
    <property type="entry name" value="Chorismate lyase-like"/>
    <property type="match status" value="1"/>
</dbReference>
<evidence type="ECO:0000256" key="1">
    <source>
        <dbReference type="ARBA" id="ARBA00023015"/>
    </source>
</evidence>
<sequence length="236" mass="27624">MVDMKKTRVLYLEVAEKIKEDIFSGKYPVGTMLPSETELEKLFKVSKITVRKAIELLAGDEYVEKKSGKGTTVLSERPYNKLSKAISFTQILENSQRNVEKIILDVKKIKLKKEDPVFEYFGEEAICFQRMYLLDGKPYIYFNHYLPVGLDKVTKADLEQDSLYRILYQNGLDIDRFIDDFIAIALNDEEQDLLKTKETLALKRIRKSYDYDQKVIEYSEALYNTSDHAYQIEYET</sequence>
<evidence type="ECO:0000313" key="5">
    <source>
        <dbReference type="EMBL" id="OJG35473.1"/>
    </source>
</evidence>
<comment type="caution">
    <text evidence="5">The sequence shown here is derived from an EMBL/GenBank/DDBJ whole genome shotgun (WGS) entry which is preliminary data.</text>
</comment>
<dbReference type="PANTHER" id="PTHR44846:SF1">
    <property type="entry name" value="MANNOSYL-D-GLYCERATE TRANSPORT_METABOLISM SYSTEM REPRESSOR MNGR-RELATED"/>
    <property type="match status" value="1"/>
</dbReference>
<evidence type="ECO:0000259" key="4">
    <source>
        <dbReference type="PROSITE" id="PS50949"/>
    </source>
</evidence>
<dbReference type="Gene3D" id="3.40.1410.10">
    <property type="entry name" value="Chorismate lyase-like"/>
    <property type="match status" value="1"/>
</dbReference>
<dbReference type="AlphaFoldDB" id="A0A1L8SU54"/>
<dbReference type="Pfam" id="PF07702">
    <property type="entry name" value="UTRA"/>
    <property type="match status" value="1"/>
</dbReference>
<dbReference type="InterPro" id="IPR011663">
    <property type="entry name" value="UTRA"/>
</dbReference>
<dbReference type="InterPro" id="IPR036390">
    <property type="entry name" value="WH_DNA-bd_sf"/>
</dbReference>
<dbReference type="InterPro" id="IPR028978">
    <property type="entry name" value="Chorismate_lyase_/UTRA_dom_sf"/>
</dbReference>
<keyword evidence="6" id="KW-1185">Reference proteome</keyword>
<keyword evidence="2" id="KW-0238">DNA-binding</keyword>
<dbReference type="Pfam" id="PF00392">
    <property type="entry name" value="GntR"/>
    <property type="match status" value="1"/>
</dbReference>
<dbReference type="SUPFAM" id="SSF46785">
    <property type="entry name" value="Winged helix' DNA-binding domain"/>
    <property type="match status" value="1"/>
</dbReference>
<dbReference type="Proteomes" id="UP000183700">
    <property type="component" value="Unassembled WGS sequence"/>
</dbReference>
<dbReference type="GO" id="GO:0045892">
    <property type="term" value="P:negative regulation of DNA-templated transcription"/>
    <property type="evidence" value="ECO:0007669"/>
    <property type="project" value="TreeGrafter"/>
</dbReference>
<gene>
    <name evidence="5" type="ORF">RV00_GL002658</name>
</gene>
<dbReference type="PROSITE" id="PS50949">
    <property type="entry name" value="HTH_GNTR"/>
    <property type="match status" value="1"/>
</dbReference>
<name>A0A1L8SU54_9ENTE</name>
<dbReference type="SMART" id="SM00866">
    <property type="entry name" value="UTRA"/>
    <property type="match status" value="1"/>
</dbReference>
<evidence type="ECO:0000256" key="3">
    <source>
        <dbReference type="ARBA" id="ARBA00023163"/>
    </source>
</evidence>
<dbReference type="Gene3D" id="1.10.10.10">
    <property type="entry name" value="Winged helix-like DNA-binding domain superfamily/Winged helix DNA-binding domain"/>
    <property type="match status" value="1"/>
</dbReference>
<dbReference type="InterPro" id="IPR000524">
    <property type="entry name" value="Tscrpt_reg_HTH_GntR"/>
</dbReference>
<dbReference type="SMART" id="SM00345">
    <property type="entry name" value="HTH_GNTR"/>
    <property type="match status" value="1"/>
</dbReference>
<evidence type="ECO:0000256" key="2">
    <source>
        <dbReference type="ARBA" id="ARBA00023125"/>
    </source>
</evidence>
<dbReference type="EMBL" id="JXKM01000006">
    <property type="protein sequence ID" value="OJG35473.1"/>
    <property type="molecule type" value="Genomic_DNA"/>
</dbReference>
<keyword evidence="3" id="KW-0804">Transcription</keyword>
<dbReference type="GO" id="GO:0003700">
    <property type="term" value="F:DNA-binding transcription factor activity"/>
    <property type="evidence" value="ECO:0007669"/>
    <property type="project" value="InterPro"/>
</dbReference>
<keyword evidence="1" id="KW-0805">Transcription regulation</keyword>
<organism evidence="5 6">
    <name type="scientific">Enterococcus devriesei</name>
    <dbReference type="NCBI Taxonomy" id="319970"/>
    <lineage>
        <taxon>Bacteria</taxon>
        <taxon>Bacillati</taxon>
        <taxon>Bacillota</taxon>
        <taxon>Bacilli</taxon>
        <taxon>Lactobacillales</taxon>
        <taxon>Enterococcaceae</taxon>
        <taxon>Enterococcus</taxon>
    </lineage>
</organism>
<feature type="domain" description="HTH gntR-type" evidence="4">
    <location>
        <begin position="8"/>
        <end position="76"/>
    </location>
</feature>
<dbReference type="PANTHER" id="PTHR44846">
    <property type="entry name" value="MANNOSYL-D-GLYCERATE TRANSPORT/METABOLISM SYSTEM REPRESSOR MNGR-RELATED"/>
    <property type="match status" value="1"/>
</dbReference>
<protein>
    <recommendedName>
        <fullName evidence="4">HTH gntR-type domain-containing protein</fullName>
    </recommendedName>
</protein>
<accession>A0A1L8SU54</accession>
<dbReference type="InterPro" id="IPR036388">
    <property type="entry name" value="WH-like_DNA-bd_sf"/>
</dbReference>
<dbReference type="STRING" id="319970.RV00_GL002658"/>
<dbReference type="CDD" id="cd07377">
    <property type="entry name" value="WHTH_GntR"/>
    <property type="match status" value="1"/>
</dbReference>
<dbReference type="InterPro" id="IPR050679">
    <property type="entry name" value="Bact_HTH_transcr_reg"/>
</dbReference>